<evidence type="ECO:0000313" key="5">
    <source>
        <dbReference type="Proteomes" id="UP000287374"/>
    </source>
</evidence>
<dbReference type="InterPro" id="IPR013083">
    <property type="entry name" value="Znf_RING/FYVE/PHD"/>
</dbReference>
<dbReference type="EMBL" id="RZGX01000011">
    <property type="protein sequence ID" value="RUR22485.1"/>
    <property type="molecule type" value="Genomic_DNA"/>
</dbReference>
<evidence type="ECO:0000256" key="1">
    <source>
        <dbReference type="SAM" id="Phobius"/>
    </source>
</evidence>
<dbReference type="OrthoDB" id="5652110at2"/>
<name>A0A317U500_9GAMM</name>
<evidence type="ECO:0000313" key="2">
    <source>
        <dbReference type="EMBL" id="PWY55907.1"/>
    </source>
</evidence>
<feature type="transmembrane region" description="Helical" evidence="1">
    <location>
        <begin position="175"/>
        <end position="199"/>
    </location>
</feature>
<accession>A0A317U500</accession>
<feature type="transmembrane region" description="Helical" evidence="1">
    <location>
        <begin position="76"/>
        <end position="100"/>
    </location>
</feature>
<keyword evidence="5" id="KW-1185">Reference proteome</keyword>
<evidence type="ECO:0000313" key="4">
    <source>
        <dbReference type="Proteomes" id="UP000247152"/>
    </source>
</evidence>
<sequence>MYAYFAKGATVGQLLTRRVLREITSIPGIILDLIFALFWLPDYTSYWDTNSAYIEYEDGTRLHGVMRGFFGWIGDIFGIAIGAPVGAIIGTALFFPDLLFRGFLFLKTKLYDSLDEFAVFIGKTTFFENLNVYEVPSSYSQKAWNLGVATIGMALTAIPYIAAKALEFFVPFLPLSAPIAYIGSELGGLAGWAIGALLYMPAYLLNRCTDLIELGRNTIFKGVALVYAKSGEAPVGAPGHRSDCCVPDKAVHSDEFLDQVEHYKRTSWAQLIFGPLKGQASSAKKEKDSGSNNELLDPITFEHLGVNGTPTVIDPHGHTFNDDQGIGAKGIRFWVRQNHSCPIDRQYLTESDLIPNRAFDDLASQMNFSKK</sequence>
<evidence type="ECO:0000313" key="3">
    <source>
        <dbReference type="EMBL" id="RUR22485.1"/>
    </source>
</evidence>
<dbReference type="AlphaFoldDB" id="A0A317U500"/>
<proteinExistence type="predicted"/>
<feature type="transmembrane region" description="Helical" evidence="1">
    <location>
        <begin position="143"/>
        <end position="163"/>
    </location>
</feature>
<gene>
    <name evidence="2" type="ORF">DGG96_09230</name>
    <name evidence="3" type="ORF">ELY20_09345</name>
</gene>
<reference evidence="3 5" key="2">
    <citation type="submission" date="2018-12" db="EMBL/GenBank/DDBJ databases">
        <title>Legionella sp,whole genome shotgun sequence.</title>
        <authorList>
            <person name="Wu H."/>
        </authorList>
    </citation>
    <scope>NUCLEOTIDE SEQUENCE [LARGE SCALE GENOMIC DNA]</scope>
    <source>
        <strain evidence="5">km489</strain>
        <strain evidence="3">Km489</strain>
    </source>
</reference>
<dbReference type="RefSeq" id="WP_110142436.1">
    <property type="nucleotide sequence ID" value="NZ_QHJG01000013.1"/>
</dbReference>
<keyword evidence="1" id="KW-1133">Transmembrane helix</keyword>
<dbReference type="EMBL" id="QHJG01000013">
    <property type="protein sequence ID" value="PWY55907.1"/>
    <property type="molecule type" value="Genomic_DNA"/>
</dbReference>
<keyword evidence="1" id="KW-0812">Transmembrane</keyword>
<dbReference type="Gene3D" id="3.30.40.10">
    <property type="entry name" value="Zinc/RING finger domain, C3HC4 (zinc finger)"/>
    <property type="match status" value="1"/>
</dbReference>
<protein>
    <submittedName>
        <fullName evidence="2">Uncharacterized protein</fullName>
    </submittedName>
</protein>
<reference evidence="2 4" key="1">
    <citation type="submission" date="2018-05" db="EMBL/GenBank/DDBJ databases">
        <title>Legionella qingyii sp.nov., whole genome shotgun sequence.</title>
        <authorList>
            <person name="Wu H."/>
            <person name="Zhu Q."/>
            <person name="Hu C."/>
        </authorList>
    </citation>
    <scope>NUCLEOTIDE SEQUENCE [LARGE SCALE GENOMIC DNA]</scope>
    <source>
        <strain evidence="2 4">HEB18</strain>
    </source>
</reference>
<dbReference type="Proteomes" id="UP000247152">
    <property type="component" value="Unassembled WGS sequence"/>
</dbReference>
<feature type="transmembrane region" description="Helical" evidence="1">
    <location>
        <begin position="23"/>
        <end position="40"/>
    </location>
</feature>
<keyword evidence="1" id="KW-0472">Membrane</keyword>
<organism evidence="2 4">
    <name type="scientific">Legionella qingyii</name>
    <dbReference type="NCBI Taxonomy" id="2184757"/>
    <lineage>
        <taxon>Bacteria</taxon>
        <taxon>Pseudomonadati</taxon>
        <taxon>Pseudomonadota</taxon>
        <taxon>Gammaproteobacteria</taxon>
        <taxon>Legionellales</taxon>
        <taxon>Legionellaceae</taxon>
        <taxon>Legionella</taxon>
    </lineage>
</organism>
<comment type="caution">
    <text evidence="2">The sequence shown here is derived from an EMBL/GenBank/DDBJ whole genome shotgun (WGS) entry which is preliminary data.</text>
</comment>
<dbReference type="SUPFAM" id="SSF57850">
    <property type="entry name" value="RING/U-box"/>
    <property type="match status" value="1"/>
</dbReference>
<dbReference type="Proteomes" id="UP000287374">
    <property type="component" value="Unassembled WGS sequence"/>
</dbReference>